<feature type="domain" description="Phosphotyrosine protein phosphatase I" evidence="2">
    <location>
        <begin position="4"/>
        <end position="139"/>
    </location>
</feature>
<dbReference type="OrthoDB" id="9784339at2"/>
<dbReference type="GO" id="GO:0046685">
    <property type="term" value="P:response to arsenic-containing substance"/>
    <property type="evidence" value="ECO:0007669"/>
    <property type="project" value="UniProtKB-KW"/>
</dbReference>
<dbReference type="SMART" id="SM00226">
    <property type="entry name" value="LMWPc"/>
    <property type="match status" value="1"/>
</dbReference>
<dbReference type="PANTHER" id="PTHR43428">
    <property type="entry name" value="ARSENATE REDUCTASE"/>
    <property type="match status" value="1"/>
</dbReference>
<dbReference type="PANTHER" id="PTHR43428:SF1">
    <property type="entry name" value="ARSENATE REDUCTASE"/>
    <property type="match status" value="1"/>
</dbReference>
<sequence length="150" mass="17291">MTKPVVLFLCEGNSARSQMAEAFLRKHAGNRFEVHSAGLNPRDIHPFTVRVMDEVGISIEGHRSKPLTEYLGKIAVRYVIIVCEFDESACPHVWPFTRQTIRWPFDDPAAAEGTEHEKLEQFRTVRNAIEEHIIQWVHRGDMESEEPRLP</sequence>
<dbReference type="PATRIC" id="fig|1265738.3.peg.3439"/>
<dbReference type="SUPFAM" id="SSF52788">
    <property type="entry name" value="Phosphotyrosine protein phosphatases I"/>
    <property type="match status" value="1"/>
</dbReference>
<keyword evidence="3" id="KW-0378">Hydrolase</keyword>
<dbReference type="EC" id="3.1.3.48" evidence="3"/>
<proteinExistence type="predicted"/>
<dbReference type="AlphaFoldDB" id="M5S0D4"/>
<dbReference type="Pfam" id="PF01451">
    <property type="entry name" value="LMWPc"/>
    <property type="match status" value="1"/>
</dbReference>
<dbReference type="InterPro" id="IPR036196">
    <property type="entry name" value="Ptyr_pPase_sf"/>
</dbReference>
<name>M5S0D4_9BACT</name>
<dbReference type="Proteomes" id="UP000011991">
    <property type="component" value="Unassembled WGS sequence"/>
</dbReference>
<accession>M5S0D4</accession>
<dbReference type="RefSeq" id="WP_008698043.1">
    <property type="nucleotide sequence ID" value="NZ_ANOG01000496.1"/>
</dbReference>
<dbReference type="GO" id="GO:0004725">
    <property type="term" value="F:protein tyrosine phosphatase activity"/>
    <property type="evidence" value="ECO:0007669"/>
    <property type="project" value="UniProtKB-EC"/>
</dbReference>
<dbReference type="InterPro" id="IPR023485">
    <property type="entry name" value="Ptyr_pPase"/>
</dbReference>
<evidence type="ECO:0000259" key="2">
    <source>
        <dbReference type="SMART" id="SM00226"/>
    </source>
</evidence>
<evidence type="ECO:0000256" key="1">
    <source>
        <dbReference type="ARBA" id="ARBA00022849"/>
    </source>
</evidence>
<dbReference type="Gene3D" id="3.40.50.2300">
    <property type="match status" value="1"/>
</dbReference>
<protein>
    <submittedName>
        <fullName evidence="3">Protein-tyrosine phosphatase, low molecular weight</fullName>
        <ecNumber evidence="3">3.1.3.48</ecNumber>
    </submittedName>
</protein>
<dbReference type="EMBL" id="ANOG01000496">
    <property type="protein sequence ID" value="EMI19629.1"/>
    <property type="molecule type" value="Genomic_DNA"/>
</dbReference>
<evidence type="ECO:0000313" key="4">
    <source>
        <dbReference type="Proteomes" id="UP000011991"/>
    </source>
</evidence>
<dbReference type="CDD" id="cd16345">
    <property type="entry name" value="LMWP_ArsC"/>
    <property type="match status" value="1"/>
</dbReference>
<comment type="caution">
    <text evidence="3">The sequence shown here is derived from an EMBL/GenBank/DDBJ whole genome shotgun (WGS) entry which is preliminary data.</text>
</comment>
<gene>
    <name evidence="3" type="ORF">RMSM_03441</name>
</gene>
<keyword evidence="1" id="KW-0059">Arsenical resistance</keyword>
<evidence type="ECO:0000313" key="3">
    <source>
        <dbReference type="EMBL" id="EMI19629.1"/>
    </source>
</evidence>
<reference evidence="3 4" key="1">
    <citation type="journal article" date="2013" name="Mar. Genomics">
        <title>Expression of sulfatases in Rhodopirellula baltica and the diversity of sulfatases in the genus Rhodopirellula.</title>
        <authorList>
            <person name="Wegner C.E."/>
            <person name="Richter-Heitmann T."/>
            <person name="Klindworth A."/>
            <person name="Klockow C."/>
            <person name="Richter M."/>
            <person name="Achstetter T."/>
            <person name="Glockner F.O."/>
            <person name="Harder J."/>
        </authorList>
    </citation>
    <scope>NUCLEOTIDE SEQUENCE [LARGE SCALE GENOMIC DNA]</scope>
    <source>
        <strain evidence="3 4">SM1</strain>
    </source>
</reference>
<keyword evidence="4" id="KW-1185">Reference proteome</keyword>
<organism evidence="3 4">
    <name type="scientific">Rhodopirellula maiorica SM1</name>
    <dbReference type="NCBI Taxonomy" id="1265738"/>
    <lineage>
        <taxon>Bacteria</taxon>
        <taxon>Pseudomonadati</taxon>
        <taxon>Planctomycetota</taxon>
        <taxon>Planctomycetia</taxon>
        <taxon>Pirellulales</taxon>
        <taxon>Pirellulaceae</taxon>
        <taxon>Novipirellula</taxon>
    </lineage>
</organism>